<evidence type="ECO:0000256" key="1">
    <source>
        <dbReference type="SAM" id="MobiDB-lite"/>
    </source>
</evidence>
<dbReference type="EMBL" id="MN739677">
    <property type="protein sequence ID" value="QHT20430.1"/>
    <property type="molecule type" value="Genomic_DNA"/>
</dbReference>
<reference evidence="2" key="1">
    <citation type="journal article" date="2020" name="Nature">
        <title>Giant virus diversity and host interactions through global metagenomics.</title>
        <authorList>
            <person name="Schulz F."/>
            <person name="Roux S."/>
            <person name="Paez-Espino D."/>
            <person name="Jungbluth S."/>
            <person name="Walsh D.A."/>
            <person name="Denef V.J."/>
            <person name="McMahon K.D."/>
            <person name="Konstantinidis K.T."/>
            <person name="Eloe-Fadrosh E.A."/>
            <person name="Kyrpides N.C."/>
            <person name="Woyke T."/>
        </authorList>
    </citation>
    <scope>NUCLEOTIDE SEQUENCE</scope>
    <source>
        <strain evidence="2">GVMAG-M-3300023174-60</strain>
    </source>
</reference>
<organism evidence="2">
    <name type="scientific">viral metagenome</name>
    <dbReference type="NCBI Taxonomy" id="1070528"/>
    <lineage>
        <taxon>unclassified sequences</taxon>
        <taxon>metagenomes</taxon>
        <taxon>organismal metagenomes</taxon>
    </lineage>
</organism>
<proteinExistence type="predicted"/>
<feature type="region of interest" description="Disordered" evidence="1">
    <location>
        <begin position="261"/>
        <end position="294"/>
    </location>
</feature>
<accession>A0A6C0DVN3</accession>
<protein>
    <submittedName>
        <fullName evidence="2">Uncharacterized protein</fullName>
    </submittedName>
</protein>
<dbReference type="AlphaFoldDB" id="A0A6C0DVN3"/>
<evidence type="ECO:0000313" key="2">
    <source>
        <dbReference type="EMBL" id="QHT20430.1"/>
    </source>
</evidence>
<feature type="compositionally biased region" description="Basic residues" evidence="1">
    <location>
        <begin position="266"/>
        <end position="294"/>
    </location>
</feature>
<sequence length="294" mass="32856">MEEEVFLNITTPGAKEHEERLKASGFIEKKYTRATKLEIEGALKRYLLKQLIPARGLTTPAQINALAPELNAEVQKLYIIAPSGERFLKIKMFVPSPKLIKEREAAMMAEEVEAEEAFAPANYGEMSEVAKKANTIARAAIANVSKLRPNSTANNINSAISKASTAKTRVTKMLPKVAASPLAGRVQAAINALTMAEARAQAVRSEYSREANELAKIMERTNFGTHLQYVPKNGRLIPVKKPEYTEYSPELSNYLAGRISKIGLGGKRHHKKTHKRHTKHRHTKRKTHRGTRRR</sequence>
<name>A0A6C0DVN3_9ZZZZ</name>